<proteinExistence type="predicted"/>
<evidence type="ECO:0000256" key="1">
    <source>
        <dbReference type="SAM" id="MobiDB-lite"/>
    </source>
</evidence>
<feature type="compositionally biased region" description="Basic residues" evidence="1">
    <location>
        <begin position="43"/>
        <end position="57"/>
    </location>
</feature>
<accession>A0A9N8ENW0</accession>
<dbReference type="AlphaFoldDB" id="A0A9N8ENW0"/>
<organism evidence="2 3">
    <name type="scientific">Seminavis robusta</name>
    <dbReference type="NCBI Taxonomy" id="568900"/>
    <lineage>
        <taxon>Eukaryota</taxon>
        <taxon>Sar</taxon>
        <taxon>Stramenopiles</taxon>
        <taxon>Ochrophyta</taxon>
        <taxon>Bacillariophyta</taxon>
        <taxon>Bacillariophyceae</taxon>
        <taxon>Bacillariophycidae</taxon>
        <taxon>Naviculales</taxon>
        <taxon>Naviculaceae</taxon>
        <taxon>Seminavis</taxon>
    </lineage>
</organism>
<feature type="compositionally biased region" description="Basic residues" evidence="1">
    <location>
        <begin position="82"/>
        <end position="94"/>
    </location>
</feature>
<feature type="compositionally biased region" description="Polar residues" evidence="1">
    <location>
        <begin position="23"/>
        <end position="32"/>
    </location>
</feature>
<name>A0A9N8ENW0_9STRA</name>
<keyword evidence="3" id="KW-1185">Reference proteome</keyword>
<gene>
    <name evidence="2" type="ORF">SEMRO_1552_G281840.1</name>
</gene>
<evidence type="ECO:0000313" key="2">
    <source>
        <dbReference type="EMBL" id="CAB9524556.1"/>
    </source>
</evidence>
<evidence type="ECO:0000313" key="3">
    <source>
        <dbReference type="Proteomes" id="UP001153069"/>
    </source>
</evidence>
<dbReference type="EMBL" id="CAICTM010001550">
    <property type="protein sequence ID" value="CAB9524556.1"/>
    <property type="molecule type" value="Genomic_DNA"/>
</dbReference>
<feature type="compositionally biased region" description="Polar residues" evidence="1">
    <location>
        <begin position="109"/>
        <end position="119"/>
    </location>
</feature>
<reference evidence="2" key="1">
    <citation type="submission" date="2020-06" db="EMBL/GenBank/DDBJ databases">
        <authorList>
            <consortium name="Plant Systems Biology data submission"/>
        </authorList>
    </citation>
    <scope>NUCLEOTIDE SEQUENCE</scope>
    <source>
        <strain evidence="2">D6</strain>
    </source>
</reference>
<protein>
    <submittedName>
        <fullName evidence="2">Uncharacterized protein</fullName>
    </submittedName>
</protein>
<dbReference type="Proteomes" id="UP001153069">
    <property type="component" value="Unassembled WGS sequence"/>
</dbReference>
<feature type="region of interest" description="Disordered" evidence="1">
    <location>
        <begin position="1"/>
        <end position="125"/>
    </location>
</feature>
<sequence>MATPTGHRGERQAHPQPQKPSRCLSNTPTTKSPRGERQTHSNKPSRRATNRLQKVKCRQTDSNKPSRRLSDTPTTTSPHGERHNHNHNNKKPSRRATQPRQALAPSDRPTAQQQPSRRATNPEEAVVAVVVGRPQ</sequence>
<comment type="caution">
    <text evidence="2">The sequence shown here is derived from an EMBL/GenBank/DDBJ whole genome shotgun (WGS) entry which is preliminary data.</text>
</comment>